<dbReference type="SUPFAM" id="SSF53163">
    <property type="entry name" value="HybD-like"/>
    <property type="match status" value="1"/>
</dbReference>
<evidence type="ECO:0000313" key="6">
    <source>
        <dbReference type="Proteomes" id="UP000221653"/>
    </source>
</evidence>
<dbReference type="OrthoDB" id="9792731at2"/>
<dbReference type="AlphaFoldDB" id="A0A2A9DQ09"/>
<comment type="similarity">
    <text evidence="1">Belongs to the peptidase A31 family.</text>
</comment>
<keyword evidence="3" id="KW-0064">Aspartyl protease</keyword>
<dbReference type="EMBL" id="PDJF01000001">
    <property type="protein sequence ID" value="PFG28436.1"/>
    <property type="molecule type" value="Genomic_DNA"/>
</dbReference>
<keyword evidence="6" id="KW-1185">Reference proteome</keyword>
<evidence type="ECO:0000256" key="3">
    <source>
        <dbReference type="ARBA" id="ARBA00022750"/>
    </source>
</evidence>
<dbReference type="PRINTS" id="PR00446">
    <property type="entry name" value="HYDRGNUPTAKE"/>
</dbReference>
<dbReference type="STRING" id="1724.GCA_001044175_01153"/>
<dbReference type="GO" id="GO:0004190">
    <property type="term" value="F:aspartic-type endopeptidase activity"/>
    <property type="evidence" value="ECO:0007669"/>
    <property type="project" value="UniProtKB-KW"/>
</dbReference>
<evidence type="ECO:0000256" key="4">
    <source>
        <dbReference type="ARBA" id="ARBA00022801"/>
    </source>
</evidence>
<dbReference type="RefSeq" id="WP_048379334.1">
    <property type="nucleotide sequence ID" value="NZ_LDYE01000003.1"/>
</dbReference>
<dbReference type="Pfam" id="PF01750">
    <property type="entry name" value="HycI"/>
    <property type="match status" value="1"/>
</dbReference>
<protein>
    <submittedName>
        <fullName evidence="5">Hydrogenase maturation protease</fullName>
    </submittedName>
</protein>
<dbReference type="PANTHER" id="PTHR30302">
    <property type="entry name" value="HYDROGENASE 1 MATURATION PROTEASE"/>
    <property type="match status" value="1"/>
</dbReference>
<dbReference type="GO" id="GO:0016485">
    <property type="term" value="P:protein processing"/>
    <property type="evidence" value="ECO:0007669"/>
    <property type="project" value="TreeGrafter"/>
</dbReference>
<dbReference type="Proteomes" id="UP000221653">
    <property type="component" value="Unassembled WGS sequence"/>
</dbReference>
<accession>A0A2A9DQ09</accession>
<dbReference type="InterPro" id="IPR023430">
    <property type="entry name" value="Pept_HybD-like_dom_sf"/>
</dbReference>
<dbReference type="NCBIfam" id="TIGR00072">
    <property type="entry name" value="hydrog_prot"/>
    <property type="match status" value="1"/>
</dbReference>
<name>A0A2A9DQ09_9CORY</name>
<comment type="caution">
    <text evidence="5">The sequence shown here is derived from an EMBL/GenBank/DDBJ whole genome shotgun (WGS) entry which is preliminary data.</text>
</comment>
<evidence type="ECO:0000313" key="5">
    <source>
        <dbReference type="EMBL" id="PFG28436.1"/>
    </source>
</evidence>
<dbReference type="GO" id="GO:0008047">
    <property type="term" value="F:enzyme activator activity"/>
    <property type="evidence" value="ECO:0007669"/>
    <property type="project" value="InterPro"/>
</dbReference>
<dbReference type="PANTHER" id="PTHR30302:SF1">
    <property type="entry name" value="HYDROGENASE 2 MATURATION PROTEASE"/>
    <property type="match status" value="1"/>
</dbReference>
<dbReference type="InterPro" id="IPR000671">
    <property type="entry name" value="Peptidase_A31"/>
</dbReference>
<proteinExistence type="inferred from homology"/>
<organism evidence="5 6">
    <name type="scientific">Corynebacterium renale</name>
    <dbReference type="NCBI Taxonomy" id="1724"/>
    <lineage>
        <taxon>Bacteria</taxon>
        <taxon>Bacillati</taxon>
        <taxon>Actinomycetota</taxon>
        <taxon>Actinomycetes</taxon>
        <taxon>Mycobacteriales</taxon>
        <taxon>Corynebacteriaceae</taxon>
        <taxon>Corynebacterium</taxon>
    </lineage>
</organism>
<evidence type="ECO:0000256" key="2">
    <source>
        <dbReference type="ARBA" id="ARBA00022670"/>
    </source>
</evidence>
<dbReference type="Gene3D" id="3.40.50.1450">
    <property type="entry name" value="HybD-like"/>
    <property type="match status" value="1"/>
</dbReference>
<gene>
    <name evidence="5" type="ORF">ATK06_1547</name>
</gene>
<keyword evidence="2 5" id="KW-0645">Protease</keyword>
<reference evidence="5 6" key="1">
    <citation type="submission" date="2017-10" db="EMBL/GenBank/DDBJ databases">
        <title>Sequencing the genomes of 1000 actinobacteria strains.</title>
        <authorList>
            <person name="Klenk H.-P."/>
        </authorList>
    </citation>
    <scope>NUCLEOTIDE SEQUENCE [LARGE SCALE GENOMIC DNA]</scope>
    <source>
        <strain evidence="5 6">DSM 20688</strain>
    </source>
</reference>
<keyword evidence="4" id="KW-0378">Hydrolase</keyword>
<evidence type="ECO:0000256" key="1">
    <source>
        <dbReference type="ARBA" id="ARBA00006814"/>
    </source>
</evidence>
<sequence length="165" mass="16712">MDTASVPAITCLAVGNTIMGDDGIGQAILTELQAVGPTSVYYHDGAIAGLELLGEFEDADKLLILDATAGPGAPGSVVHVAGADIPRVIPQNVSPHQVGVMDLLAASRLLGNEPEDLALVGVVAETVDLRVGLSGAAQSGIAAAVERARLQLEWWAAGNAGLPET</sequence>